<feature type="repeat" description="TPR" evidence="1">
    <location>
        <begin position="265"/>
        <end position="298"/>
    </location>
</feature>
<feature type="compositionally biased region" description="Polar residues" evidence="2">
    <location>
        <begin position="154"/>
        <end position="164"/>
    </location>
</feature>
<comment type="caution">
    <text evidence="4">The sequence shown here is derived from an EMBL/GenBank/DDBJ whole genome shotgun (WGS) entry which is preliminary data.</text>
</comment>
<feature type="region of interest" description="Disordered" evidence="2">
    <location>
        <begin position="122"/>
        <end position="181"/>
    </location>
</feature>
<gene>
    <name evidence="4" type="primary">g11040</name>
    <name evidence="4" type="ORF">VP750_LOCUS9893</name>
</gene>
<keyword evidence="1" id="KW-0802">TPR repeat</keyword>
<evidence type="ECO:0000256" key="3">
    <source>
        <dbReference type="SAM" id="Phobius"/>
    </source>
</evidence>
<evidence type="ECO:0000256" key="1">
    <source>
        <dbReference type="PROSITE-ProRule" id="PRU00339"/>
    </source>
</evidence>
<name>A0ABP1G9L5_9CHLO</name>
<feature type="compositionally biased region" description="Low complexity" evidence="2">
    <location>
        <begin position="127"/>
        <end position="149"/>
    </location>
</feature>
<feature type="repeat" description="TPR" evidence="1">
    <location>
        <begin position="31"/>
        <end position="64"/>
    </location>
</feature>
<dbReference type="PANTHER" id="PTHR44749">
    <property type="entry name" value="SUPPRESSOR OF RPS4-RLD 1"/>
    <property type="match status" value="1"/>
</dbReference>
<feature type="repeat" description="TPR" evidence="1">
    <location>
        <begin position="336"/>
        <end position="369"/>
    </location>
</feature>
<evidence type="ECO:0000256" key="2">
    <source>
        <dbReference type="SAM" id="MobiDB-lite"/>
    </source>
</evidence>
<feature type="transmembrane region" description="Helical" evidence="3">
    <location>
        <begin position="822"/>
        <end position="848"/>
    </location>
</feature>
<evidence type="ECO:0000313" key="5">
    <source>
        <dbReference type="Proteomes" id="UP001497392"/>
    </source>
</evidence>
<dbReference type="Proteomes" id="UP001497392">
    <property type="component" value="Unassembled WGS sequence"/>
</dbReference>
<dbReference type="InterPro" id="IPR011990">
    <property type="entry name" value="TPR-like_helical_dom_sf"/>
</dbReference>
<feature type="compositionally biased region" description="Low complexity" evidence="2">
    <location>
        <begin position="165"/>
        <end position="179"/>
    </location>
</feature>
<dbReference type="SUPFAM" id="SSF48452">
    <property type="entry name" value="TPR-like"/>
    <property type="match status" value="2"/>
</dbReference>
<feature type="repeat" description="TPR" evidence="1">
    <location>
        <begin position="302"/>
        <end position="335"/>
    </location>
</feature>
<keyword evidence="3" id="KW-1133">Transmembrane helix</keyword>
<accession>A0ABP1G9L5</accession>
<dbReference type="SMART" id="SM00028">
    <property type="entry name" value="TPR"/>
    <property type="match status" value="7"/>
</dbReference>
<keyword evidence="5" id="KW-1185">Reference proteome</keyword>
<dbReference type="Pfam" id="PF13181">
    <property type="entry name" value="TPR_8"/>
    <property type="match status" value="3"/>
</dbReference>
<proteinExistence type="predicted"/>
<protein>
    <submittedName>
        <fullName evidence="4">G11040 protein</fullName>
    </submittedName>
</protein>
<sequence>MQQAAGEKKYSRLIGQIDTEISQSRSSDDKAQLYCNRGLCHQRLNLNRKALKDYDEALSFKPGHILAHLRKGMVLQALKRPEEARRCWKRAEELFQPQHDLLLLLEAQSLLAGVSPPPLGAAGISLASPPTTETPAAATPEPSTAAAQPPSRPQVKTQHAYTNGSASATATGRAKAGRAPAKETSALVRAACLDHATGVGIAVSHINEGKLNEAMEILDYIISATTGPHDTGAHIARGTARAMLRDLGGAVEDFSVTIEEMPAYADAWMRRGQARAAMGEDGDALQDFEQCLKLTSETPRKAEALTEIGKLQHKQRNYRKAASQLQKAVDLKPDSLQARTFLGLCQVSMGEIQLGASNYERVLKQDPDNLEACVYLAQARKEEASVEAAEKAFARARVVDKGRQRLSQLARMHAHMCQGLGQHRRAIDLLTEALNSDLSCDATVECLQLRGACHHALGNHREAVKDYESAFSVTATDLGEDARSRQFLTFYQREMALYTRSNESRPVEDYCLDHDLHPVFKELWCKKMPPTAKLFQVYKPQDKSVLDQPSAKLKLGTESMRSLIRTADSLGKLLQYTQQGFLPNVRQQRMAGLAVIELAQAVRTVVDAKKAGRPLLAPVGASSSKEAHPFGWRDAMDIIVKWRQLSEPNDQVIWVDLLTEEEFTAGFGSHTPIFTGQTKCARYYMNFKRALALLKEVLAEEGKAYDAHNKAIPLAGEHKQAELQEARTAEDMWKAIGADSWVVVPIQSAARPGHIMEGTRLTLVKLRDQPDGYEFSIKTPVTPPRWQDYDKELQVLWGQVLEGLQAEDCPATARSILKFAYFWYNFMPLARGTAAAGYIFILSMFLAAGMPVSASIPKGYQVDWEAILSRSSEPFIASVSAWLYPSAACGEPAAQATPAPELAQLPAVKQLLGTARLRLEVLNAPLPSK</sequence>
<evidence type="ECO:0000313" key="4">
    <source>
        <dbReference type="EMBL" id="CAL5227987.1"/>
    </source>
</evidence>
<dbReference type="InterPro" id="IPR019734">
    <property type="entry name" value="TPR_rpt"/>
</dbReference>
<reference evidence="4 5" key="1">
    <citation type="submission" date="2024-06" db="EMBL/GenBank/DDBJ databases">
        <authorList>
            <person name="Kraege A."/>
            <person name="Thomma B."/>
        </authorList>
    </citation>
    <scope>NUCLEOTIDE SEQUENCE [LARGE SCALE GENOMIC DNA]</scope>
</reference>
<dbReference type="EMBL" id="CAXHTA020000017">
    <property type="protein sequence ID" value="CAL5227987.1"/>
    <property type="molecule type" value="Genomic_DNA"/>
</dbReference>
<dbReference type="PANTHER" id="PTHR44749:SF1">
    <property type="entry name" value="TETRATRICOPEPTIDE-LIKE HELICAL DOMAIN-CONTAINING PROTEIN"/>
    <property type="match status" value="1"/>
</dbReference>
<dbReference type="Gene3D" id="1.25.40.10">
    <property type="entry name" value="Tetratricopeptide repeat domain"/>
    <property type="match status" value="4"/>
</dbReference>
<dbReference type="InterPro" id="IPR044650">
    <property type="entry name" value="SRFR1-like"/>
</dbReference>
<organism evidence="4 5">
    <name type="scientific">Coccomyxa viridis</name>
    <dbReference type="NCBI Taxonomy" id="1274662"/>
    <lineage>
        <taxon>Eukaryota</taxon>
        <taxon>Viridiplantae</taxon>
        <taxon>Chlorophyta</taxon>
        <taxon>core chlorophytes</taxon>
        <taxon>Trebouxiophyceae</taxon>
        <taxon>Trebouxiophyceae incertae sedis</taxon>
        <taxon>Coccomyxaceae</taxon>
        <taxon>Coccomyxa</taxon>
    </lineage>
</organism>
<keyword evidence="3" id="KW-0812">Transmembrane</keyword>
<dbReference type="PROSITE" id="PS50005">
    <property type="entry name" value="TPR"/>
    <property type="match status" value="4"/>
</dbReference>
<keyword evidence="3" id="KW-0472">Membrane</keyword>